<sequence length="316" mass="36946">MISLFYQILGILHSKSIFGEKVFTKIFKIVLNVIYPLYYKISGSYKRIGINTGEERKEKIIISLTTFPKRIGKVWICIESLLRQNKKPDMIILWLAKPQFPNGEKDLPKQLLHLKKRGLDIRFTGDDMRSHKKYYYVMKEYKDEVIITVDDDTFYPENLVKNLLKKHYENPNCVIANRAWPMAFNEDDELYPCSEWRKFAVVDGVRKNHFVQVGVDGVLYPPNSLNRELAFNKDMINKVCPLADDLWLNAMVTLNEGKVVEGVPYNKSIIFLEIFGTAQFGLTNENVRKNKNQEQLEDLILNYPEYLKMIKNEVCS</sequence>
<dbReference type="RefSeq" id="WP_072273293.1">
    <property type="nucleotide sequence ID" value="NZ_CCXW01000001.1"/>
</dbReference>
<evidence type="ECO:0000313" key="2">
    <source>
        <dbReference type="Proteomes" id="UP000182110"/>
    </source>
</evidence>
<proteinExistence type="predicted"/>
<dbReference type="SUPFAM" id="SSF53448">
    <property type="entry name" value="Nucleotide-diphospho-sugar transferases"/>
    <property type="match status" value="1"/>
</dbReference>
<dbReference type="Proteomes" id="UP000182110">
    <property type="component" value="Unassembled WGS sequence"/>
</dbReference>
<organism evidence="1 2">
    <name type="scientific">Peribacillus simplex</name>
    <dbReference type="NCBI Taxonomy" id="1478"/>
    <lineage>
        <taxon>Bacteria</taxon>
        <taxon>Bacillati</taxon>
        <taxon>Bacillota</taxon>
        <taxon>Bacilli</taxon>
        <taxon>Bacillales</taxon>
        <taxon>Bacillaceae</taxon>
        <taxon>Peribacillus</taxon>
    </lineage>
</organism>
<evidence type="ECO:0000313" key="1">
    <source>
        <dbReference type="EMBL" id="CEG33843.1"/>
    </source>
</evidence>
<keyword evidence="2" id="KW-1185">Reference proteome</keyword>
<dbReference type="AlphaFoldDB" id="A0AAN2PJX2"/>
<gene>
    <name evidence="1" type="ORF">BN1180_04025</name>
</gene>
<protein>
    <submittedName>
        <fullName evidence="1">Uncharacterized protein</fullName>
    </submittedName>
</protein>
<name>A0AAN2PJX2_9BACI</name>
<dbReference type="InterPro" id="IPR029044">
    <property type="entry name" value="Nucleotide-diphossugar_trans"/>
</dbReference>
<accession>A0AAN2PJX2</accession>
<reference evidence="1 2" key="1">
    <citation type="journal article" date="2014" name="Genome Announc.">
        <title>Genome Sequence of Bacillus simplex Strain P558, Isolated from a Human Fecal Sample.</title>
        <authorList>
            <person name="Croce O."/>
            <person name="Hugon P."/>
            <person name="Lagier J.C."/>
            <person name="Bibi F."/>
            <person name="Robert C."/>
            <person name="Azhar E.I."/>
            <person name="Raoult D."/>
            <person name="Fournier P.E."/>
        </authorList>
    </citation>
    <scope>NUCLEOTIDE SEQUENCE [LARGE SCALE GENOMIC DNA]</scope>
    <source>
        <strain evidence="1 2">P558</strain>
    </source>
</reference>
<comment type="caution">
    <text evidence="1">The sequence shown here is derived from an EMBL/GenBank/DDBJ whole genome shotgun (WGS) entry which is preliminary data.</text>
</comment>
<dbReference type="EMBL" id="CCXW01000001">
    <property type="protein sequence ID" value="CEG33843.1"/>
    <property type="molecule type" value="Genomic_DNA"/>
</dbReference>